<organism evidence="3 4">
    <name type="scientific">Anabaena sphaerica FACHB-251</name>
    <dbReference type="NCBI Taxonomy" id="2692883"/>
    <lineage>
        <taxon>Bacteria</taxon>
        <taxon>Bacillati</taxon>
        <taxon>Cyanobacteriota</taxon>
        <taxon>Cyanophyceae</taxon>
        <taxon>Nostocales</taxon>
        <taxon>Nostocaceae</taxon>
        <taxon>Anabaena</taxon>
    </lineage>
</organism>
<dbReference type="InterPro" id="IPR011049">
    <property type="entry name" value="Serralysin-like_metalloprot_C"/>
</dbReference>
<dbReference type="PROSITE" id="PS00330">
    <property type="entry name" value="HEMOLYSIN_CALCIUM"/>
    <property type="match status" value="10"/>
</dbReference>
<proteinExistence type="predicted"/>
<evidence type="ECO:0000256" key="1">
    <source>
        <dbReference type="ARBA" id="ARBA00004613"/>
    </source>
</evidence>
<comment type="subcellular location">
    <subcellularLocation>
        <location evidence="1">Secreted</location>
    </subcellularLocation>
</comment>
<gene>
    <name evidence="3" type="ORF">H6G06_18900</name>
</gene>
<dbReference type="GO" id="GO:0005509">
    <property type="term" value="F:calcium ion binding"/>
    <property type="evidence" value="ECO:0007669"/>
    <property type="project" value="InterPro"/>
</dbReference>
<keyword evidence="2" id="KW-0964">Secreted</keyword>
<protein>
    <recommendedName>
        <fullName evidence="5">Hemolysin-type calcium-binding region</fullName>
    </recommendedName>
</protein>
<dbReference type="RefSeq" id="WP_190562903.1">
    <property type="nucleotide sequence ID" value="NZ_JACJQU010000013.1"/>
</dbReference>
<dbReference type="SUPFAM" id="SSF51120">
    <property type="entry name" value="beta-Roll"/>
    <property type="match status" value="6"/>
</dbReference>
<keyword evidence="4" id="KW-1185">Reference proteome</keyword>
<dbReference type="GO" id="GO:0005576">
    <property type="term" value="C:extracellular region"/>
    <property type="evidence" value="ECO:0007669"/>
    <property type="project" value="UniProtKB-SubCell"/>
</dbReference>
<dbReference type="PANTHER" id="PTHR38340">
    <property type="entry name" value="S-LAYER PROTEIN"/>
    <property type="match status" value="1"/>
</dbReference>
<accession>A0A926WL72</accession>
<evidence type="ECO:0000313" key="3">
    <source>
        <dbReference type="EMBL" id="MBD2295481.1"/>
    </source>
</evidence>
<evidence type="ECO:0000256" key="2">
    <source>
        <dbReference type="ARBA" id="ARBA00022525"/>
    </source>
</evidence>
<evidence type="ECO:0000313" key="4">
    <source>
        <dbReference type="Proteomes" id="UP000662185"/>
    </source>
</evidence>
<comment type="caution">
    <text evidence="3">The sequence shown here is derived from an EMBL/GenBank/DDBJ whole genome shotgun (WGS) entry which is preliminary data.</text>
</comment>
<name>A0A926WL72_9NOST</name>
<sequence>MPRYTGDNNNNIFTAPNDGLAWVISGKGGDDILTGGNNDDIINGDEGNDTIYSGGGNDNINGGEGYDYIFGGDGDDILVDTQGNVDGGADIDFLKADYSQFDNGAGIHVGWLGYNIIFSRVDGSGLLTYSNIERFEITGTKYTDVLQGYAYNDNLNGGDGDDQISGGAGNDNLNGGAGFDYLFGGDGNDILIDIDGNVDGGAGSDTLKADYSQFNNGAGIEVGYNGENAIYSNYNINPNGLNSSIPASVLLRYSNVEKFEITGTQYADKLRGGASNDILNGGGGDNYLFGGAGNDILINIQGTVDGGAGTDTLKADYSLFNNGVGIEMQYYGQNAIYSNDNSIPLGSPFAYNASVLLTYSNVEKFEITGTQYADKLRGGTNNDILSGGGGNDEISGGAGFDILNGGDGNDVLIDIDGTVDGDAGIDTLRADYSQLNNGAGIYFGIFGREGIRSLSEGQIILDYTNIEQFEVTGTQYTDILVGSDRNDILNGGGGDDLLGGIVGNDTLNGGEGNDTLVDIDGTVDGGAGIDTLRADYSQFNNGAGIEVGYNGQNAIYINYNSISSSGSSSSLNPLYSGSSNSGNDELYFLRYSNIEKFEITGTQYADKLRGSTGDDTLVGGFGNDILTGGAGADKFVVNSILEGLDIIKDFSWGEGDKIQISKVGFGITDLNSFSYNNATGGLFFQGNQFATLENIPAGFAVNLDVQLV</sequence>
<dbReference type="Gene3D" id="2.150.10.10">
    <property type="entry name" value="Serralysin-like metalloprotease, C-terminal"/>
    <property type="match status" value="5"/>
</dbReference>
<dbReference type="InterPro" id="IPR001343">
    <property type="entry name" value="Hemolysn_Ca-bd"/>
</dbReference>
<dbReference type="InterPro" id="IPR018511">
    <property type="entry name" value="Hemolysin-typ_Ca-bd_CS"/>
</dbReference>
<dbReference type="Pfam" id="PF00353">
    <property type="entry name" value="HemolysinCabind"/>
    <property type="match status" value="8"/>
</dbReference>
<evidence type="ECO:0008006" key="5">
    <source>
        <dbReference type="Google" id="ProtNLM"/>
    </source>
</evidence>
<dbReference type="InterPro" id="IPR050557">
    <property type="entry name" value="RTX_toxin/Mannuronan_C5-epim"/>
</dbReference>
<dbReference type="Proteomes" id="UP000662185">
    <property type="component" value="Unassembled WGS sequence"/>
</dbReference>
<dbReference type="PANTHER" id="PTHR38340:SF1">
    <property type="entry name" value="S-LAYER PROTEIN"/>
    <property type="match status" value="1"/>
</dbReference>
<dbReference type="AlphaFoldDB" id="A0A926WL72"/>
<dbReference type="PRINTS" id="PR00313">
    <property type="entry name" value="CABNDNGRPT"/>
</dbReference>
<reference evidence="4" key="1">
    <citation type="journal article" date="2020" name="ISME J.">
        <title>Comparative genomics reveals insights into cyanobacterial evolution and habitat adaptation.</title>
        <authorList>
            <person name="Chen M.Y."/>
            <person name="Teng W.K."/>
            <person name="Zhao L."/>
            <person name="Hu C.X."/>
            <person name="Zhou Y.K."/>
            <person name="Han B.P."/>
            <person name="Song L.R."/>
            <person name="Shu W.S."/>
        </authorList>
    </citation>
    <scope>NUCLEOTIDE SEQUENCE [LARGE SCALE GENOMIC DNA]</scope>
    <source>
        <strain evidence="4">FACHB-251</strain>
    </source>
</reference>
<dbReference type="EMBL" id="JACJQU010000013">
    <property type="protein sequence ID" value="MBD2295481.1"/>
    <property type="molecule type" value="Genomic_DNA"/>
</dbReference>